<reference evidence="8" key="2">
    <citation type="submission" date="2023-05" db="EMBL/GenBank/DDBJ databases">
        <authorList>
            <consortium name="Lawrence Berkeley National Laboratory"/>
            <person name="Steindorff A."/>
            <person name="Hensen N."/>
            <person name="Bonometti L."/>
            <person name="Westerberg I."/>
            <person name="Brannstrom I.O."/>
            <person name="Guillou S."/>
            <person name="Cros-Aarteil S."/>
            <person name="Calhoun S."/>
            <person name="Haridas S."/>
            <person name="Kuo A."/>
            <person name="Mondo S."/>
            <person name="Pangilinan J."/>
            <person name="Riley R."/>
            <person name="Labutti K."/>
            <person name="Andreopoulos B."/>
            <person name="Lipzen A."/>
            <person name="Chen C."/>
            <person name="Yanf M."/>
            <person name="Daum C."/>
            <person name="Ng V."/>
            <person name="Clum A."/>
            <person name="Ohm R."/>
            <person name="Martin F."/>
            <person name="Silar P."/>
            <person name="Natvig D."/>
            <person name="Lalanne C."/>
            <person name="Gautier V."/>
            <person name="Ament-Velasquez S.L."/>
            <person name="Kruys A."/>
            <person name="Hutchinson M.I."/>
            <person name="Powell A.J."/>
            <person name="Barry K."/>
            <person name="Miller A.N."/>
            <person name="Grigoriev I.V."/>
            <person name="Debuchy R."/>
            <person name="Gladieux P."/>
            <person name="Thoren M.H."/>
            <person name="Johannesson H."/>
        </authorList>
    </citation>
    <scope>NUCLEOTIDE SEQUENCE</scope>
    <source>
        <strain evidence="8">PSN293</strain>
    </source>
</reference>
<evidence type="ECO:0000256" key="1">
    <source>
        <dbReference type="ARBA" id="ARBA00004123"/>
    </source>
</evidence>
<organism evidence="8 9">
    <name type="scientific">Rhypophila decipiens</name>
    <dbReference type="NCBI Taxonomy" id="261697"/>
    <lineage>
        <taxon>Eukaryota</taxon>
        <taxon>Fungi</taxon>
        <taxon>Dikarya</taxon>
        <taxon>Ascomycota</taxon>
        <taxon>Pezizomycotina</taxon>
        <taxon>Sordariomycetes</taxon>
        <taxon>Sordariomycetidae</taxon>
        <taxon>Sordariales</taxon>
        <taxon>Naviculisporaceae</taxon>
        <taxon>Rhypophila</taxon>
    </lineage>
</organism>
<dbReference type="SMART" id="SM00657">
    <property type="entry name" value="RPOL4c"/>
    <property type="match status" value="1"/>
</dbReference>
<dbReference type="GO" id="GO:0006384">
    <property type="term" value="P:transcription initiation at RNA polymerase III promoter"/>
    <property type="evidence" value="ECO:0007669"/>
    <property type="project" value="InterPro"/>
</dbReference>
<keyword evidence="5" id="KW-0804">Transcription</keyword>
<name>A0AAN7B4S9_9PEZI</name>
<evidence type="ECO:0000256" key="6">
    <source>
        <dbReference type="ARBA" id="ARBA00023242"/>
    </source>
</evidence>
<dbReference type="Proteomes" id="UP001301769">
    <property type="component" value="Unassembled WGS sequence"/>
</dbReference>
<accession>A0AAN7B4S9</accession>
<feature type="domain" description="RNA polymerase Rpb4/RPC9 core" evidence="7">
    <location>
        <begin position="1"/>
        <end position="133"/>
    </location>
</feature>
<dbReference type="SUPFAM" id="SSF47819">
    <property type="entry name" value="HRDC-like"/>
    <property type="match status" value="1"/>
</dbReference>
<sequence>MKILDTQDALLPNYEVYQLLVDQQVAQKRAQRPAPGNHQIICSQVLTYLRETPSPLANQEQTKTYNNNSAQTLVDKLRPLSLGLEKGELLQIMNLRPSSSALLSTVVEQLEDRLSEEKQAALLEIIAEVLGRDEPTDKEAIESIENGN</sequence>
<dbReference type="InterPro" id="IPR038846">
    <property type="entry name" value="RPC9"/>
</dbReference>
<protein>
    <recommendedName>
        <fullName evidence="3">DNA-directed RNA polymerase III subunit RPC9</fullName>
    </recommendedName>
</protein>
<dbReference type="AlphaFoldDB" id="A0AAN7B4S9"/>
<comment type="caution">
    <text evidence="8">The sequence shown here is derived from an EMBL/GenBank/DDBJ whole genome shotgun (WGS) entry which is preliminary data.</text>
</comment>
<comment type="subcellular location">
    <subcellularLocation>
        <location evidence="1">Nucleus</location>
    </subcellularLocation>
</comment>
<dbReference type="GO" id="GO:0000166">
    <property type="term" value="F:nucleotide binding"/>
    <property type="evidence" value="ECO:0007669"/>
    <property type="project" value="InterPro"/>
</dbReference>
<dbReference type="Pfam" id="PF03874">
    <property type="entry name" value="RNA_pol_Rpb4"/>
    <property type="match status" value="1"/>
</dbReference>
<gene>
    <name evidence="8" type="ORF">QBC37DRAFT_42488</name>
</gene>
<dbReference type="InterPro" id="IPR010997">
    <property type="entry name" value="HRDC-like_sf"/>
</dbReference>
<dbReference type="EMBL" id="MU858187">
    <property type="protein sequence ID" value="KAK4210007.1"/>
    <property type="molecule type" value="Genomic_DNA"/>
</dbReference>
<evidence type="ECO:0000256" key="5">
    <source>
        <dbReference type="ARBA" id="ARBA00023163"/>
    </source>
</evidence>
<dbReference type="GO" id="GO:0005666">
    <property type="term" value="C:RNA polymerase III complex"/>
    <property type="evidence" value="ECO:0007669"/>
    <property type="project" value="InterPro"/>
</dbReference>
<dbReference type="InterPro" id="IPR038324">
    <property type="entry name" value="Rpb4/RPC9_sf"/>
</dbReference>
<keyword evidence="4" id="KW-0240">DNA-directed RNA polymerase</keyword>
<evidence type="ECO:0000313" key="8">
    <source>
        <dbReference type="EMBL" id="KAK4210007.1"/>
    </source>
</evidence>
<evidence type="ECO:0000256" key="3">
    <source>
        <dbReference type="ARBA" id="ARBA00016672"/>
    </source>
</evidence>
<dbReference type="PANTHER" id="PTHR15561:SF0">
    <property type="entry name" value="DNA-DIRECTED RNA POLYMERASE III SUBUNIT RPC9"/>
    <property type="match status" value="1"/>
</dbReference>
<comment type="similarity">
    <text evidence="2">Belongs to the eukaryotic RPC9 RNA polymerase subunit family.</text>
</comment>
<reference evidence="8" key="1">
    <citation type="journal article" date="2023" name="Mol. Phylogenet. Evol.">
        <title>Genome-scale phylogeny and comparative genomics of the fungal order Sordariales.</title>
        <authorList>
            <person name="Hensen N."/>
            <person name="Bonometti L."/>
            <person name="Westerberg I."/>
            <person name="Brannstrom I.O."/>
            <person name="Guillou S."/>
            <person name="Cros-Aarteil S."/>
            <person name="Calhoun S."/>
            <person name="Haridas S."/>
            <person name="Kuo A."/>
            <person name="Mondo S."/>
            <person name="Pangilinan J."/>
            <person name="Riley R."/>
            <person name="LaButti K."/>
            <person name="Andreopoulos B."/>
            <person name="Lipzen A."/>
            <person name="Chen C."/>
            <person name="Yan M."/>
            <person name="Daum C."/>
            <person name="Ng V."/>
            <person name="Clum A."/>
            <person name="Steindorff A."/>
            <person name="Ohm R.A."/>
            <person name="Martin F."/>
            <person name="Silar P."/>
            <person name="Natvig D.O."/>
            <person name="Lalanne C."/>
            <person name="Gautier V."/>
            <person name="Ament-Velasquez S.L."/>
            <person name="Kruys A."/>
            <person name="Hutchinson M.I."/>
            <person name="Powell A.J."/>
            <person name="Barry K."/>
            <person name="Miller A.N."/>
            <person name="Grigoriev I.V."/>
            <person name="Debuchy R."/>
            <person name="Gladieux P."/>
            <person name="Hiltunen Thoren M."/>
            <person name="Johannesson H."/>
        </authorList>
    </citation>
    <scope>NUCLEOTIDE SEQUENCE</scope>
    <source>
        <strain evidence="8">PSN293</strain>
    </source>
</reference>
<dbReference type="InterPro" id="IPR005574">
    <property type="entry name" value="Rpb4/RPC9"/>
</dbReference>
<keyword evidence="9" id="KW-1185">Reference proteome</keyword>
<dbReference type="Gene3D" id="1.20.1250.40">
    <property type="match status" value="1"/>
</dbReference>
<evidence type="ECO:0000259" key="7">
    <source>
        <dbReference type="SMART" id="SM00657"/>
    </source>
</evidence>
<evidence type="ECO:0000313" key="9">
    <source>
        <dbReference type="Proteomes" id="UP001301769"/>
    </source>
</evidence>
<dbReference type="InterPro" id="IPR006590">
    <property type="entry name" value="RNA_pol_Rpb4/RPC9_core"/>
</dbReference>
<keyword evidence="6" id="KW-0539">Nucleus</keyword>
<proteinExistence type="inferred from homology"/>
<dbReference type="PANTHER" id="PTHR15561">
    <property type="entry name" value="CALCITONIN GENE-RELATED PEPTIDE-RECEPTOR COMPONENT PROTEIN"/>
    <property type="match status" value="1"/>
</dbReference>
<evidence type="ECO:0000256" key="4">
    <source>
        <dbReference type="ARBA" id="ARBA00022478"/>
    </source>
</evidence>
<evidence type="ECO:0000256" key="2">
    <source>
        <dbReference type="ARBA" id="ARBA00006898"/>
    </source>
</evidence>